<dbReference type="RefSeq" id="WP_302075044.1">
    <property type="nucleotide sequence ID" value="NZ_JAUKWQ010000001.1"/>
</dbReference>
<gene>
    <name evidence="1" type="ORF">Q2T52_02235</name>
</gene>
<comment type="caution">
    <text evidence="1">The sequence shown here is derived from an EMBL/GenBank/DDBJ whole genome shotgun (WGS) entry which is preliminary data.</text>
</comment>
<name>A0ABT8SR49_9HYPH</name>
<dbReference type="EMBL" id="JAUKWQ010000001">
    <property type="protein sequence ID" value="MDO1580903.1"/>
    <property type="molecule type" value="Genomic_DNA"/>
</dbReference>
<dbReference type="Proteomes" id="UP001169006">
    <property type="component" value="Unassembled WGS sequence"/>
</dbReference>
<evidence type="ECO:0000313" key="1">
    <source>
        <dbReference type="EMBL" id="MDO1580903.1"/>
    </source>
</evidence>
<accession>A0ABT8SR49</accession>
<reference evidence="1" key="2">
    <citation type="submission" date="2023-07" db="EMBL/GenBank/DDBJ databases">
        <authorList>
            <person name="Sun H."/>
        </authorList>
    </citation>
    <scope>NUCLEOTIDE SEQUENCE</scope>
    <source>
        <strain evidence="1">05753</strain>
    </source>
</reference>
<sequence>MGIVIDLAGVYSPRNYDRAQGLRSRLLQRAANDVDAIGEPFLEASRQAQHIERGLLSSMAKHRMRTEIARELADGGSVESGVLVGCQRVQAALELIQDRRELIEPCIASLLEDARVARWASDGLRAMAHPSSNR</sequence>
<evidence type="ECO:0000313" key="2">
    <source>
        <dbReference type="Proteomes" id="UP001169006"/>
    </source>
</evidence>
<organism evidence="1 2">
    <name type="scientific">Rhizobium oryzicola</name>
    <dbReference type="NCBI Taxonomy" id="1232668"/>
    <lineage>
        <taxon>Bacteria</taxon>
        <taxon>Pseudomonadati</taxon>
        <taxon>Pseudomonadota</taxon>
        <taxon>Alphaproteobacteria</taxon>
        <taxon>Hyphomicrobiales</taxon>
        <taxon>Rhizobiaceae</taxon>
        <taxon>Rhizobium/Agrobacterium group</taxon>
        <taxon>Rhizobium</taxon>
    </lineage>
</organism>
<keyword evidence="2" id="KW-1185">Reference proteome</keyword>
<reference evidence="1" key="1">
    <citation type="journal article" date="2015" name="Int. J. Syst. Evol. Microbiol.">
        <title>Rhizobium oryzicola sp. nov., potential plant-growth-promoting endophytic bacteria isolated from rice roots.</title>
        <authorList>
            <person name="Zhang X.X."/>
            <person name="Gao J.S."/>
            <person name="Cao Y.H."/>
            <person name="Sheirdil R.A."/>
            <person name="Wang X.C."/>
            <person name="Zhang L."/>
        </authorList>
    </citation>
    <scope>NUCLEOTIDE SEQUENCE</scope>
    <source>
        <strain evidence="1">05753</strain>
    </source>
</reference>
<protein>
    <submittedName>
        <fullName evidence="1">Uncharacterized protein</fullName>
    </submittedName>
</protein>
<proteinExistence type="predicted"/>